<comment type="similarity">
    <text evidence="2">Belongs to the ABC transporter superfamily. ABCD family. Peroxisomal fatty acyl CoA transporter (TC 3.A.1.203) subfamily.</text>
</comment>
<dbReference type="OMA" id="DRFWASI"/>
<keyword evidence="7 10" id="KW-1133">Transmembrane helix</keyword>
<evidence type="ECO:0000313" key="14">
    <source>
        <dbReference type="Proteomes" id="UP000011083"/>
    </source>
</evidence>
<evidence type="ECO:0000256" key="5">
    <source>
        <dbReference type="ARBA" id="ARBA00022741"/>
    </source>
</evidence>
<dbReference type="InterPro" id="IPR050835">
    <property type="entry name" value="ABC_transporter_sub-D"/>
</dbReference>
<dbReference type="Gene3D" id="1.20.1560.10">
    <property type="entry name" value="ABC transporter type 1, transmembrane domain"/>
    <property type="match status" value="1"/>
</dbReference>
<keyword evidence="6" id="KW-0067">ATP-binding</keyword>
<dbReference type="Proteomes" id="UP000011083">
    <property type="component" value="Unassembled WGS sequence"/>
</dbReference>
<dbReference type="GO" id="GO:0007031">
    <property type="term" value="P:peroxisome organization"/>
    <property type="evidence" value="ECO:0007669"/>
    <property type="project" value="TreeGrafter"/>
</dbReference>
<dbReference type="GO" id="GO:0006635">
    <property type="term" value="P:fatty acid beta-oxidation"/>
    <property type="evidence" value="ECO:0007669"/>
    <property type="project" value="TreeGrafter"/>
</dbReference>
<dbReference type="InterPro" id="IPR003439">
    <property type="entry name" value="ABC_transporter-like_ATP-bd"/>
</dbReference>
<dbReference type="SUPFAM" id="SSF90123">
    <property type="entry name" value="ABC transporter transmembrane region"/>
    <property type="match status" value="1"/>
</dbReference>
<keyword evidence="8 10" id="KW-0472">Membrane</keyword>
<evidence type="ECO:0000256" key="1">
    <source>
        <dbReference type="ARBA" id="ARBA00004585"/>
    </source>
</evidence>
<evidence type="ECO:0000256" key="10">
    <source>
        <dbReference type="SAM" id="Phobius"/>
    </source>
</evidence>
<evidence type="ECO:0000256" key="8">
    <source>
        <dbReference type="ARBA" id="ARBA00023136"/>
    </source>
</evidence>
<feature type="transmembrane region" description="Helical" evidence="10">
    <location>
        <begin position="27"/>
        <end position="48"/>
    </location>
</feature>
<dbReference type="InterPro" id="IPR017871">
    <property type="entry name" value="ABC_transporter-like_CS"/>
</dbReference>
<accession>L8H7G4</accession>
<dbReference type="GO" id="GO:0005524">
    <property type="term" value="F:ATP binding"/>
    <property type="evidence" value="ECO:0007669"/>
    <property type="project" value="UniProtKB-KW"/>
</dbReference>
<keyword evidence="5" id="KW-0547">Nucleotide-binding</keyword>
<evidence type="ECO:0000256" key="2">
    <source>
        <dbReference type="ARBA" id="ARBA00008575"/>
    </source>
</evidence>
<dbReference type="Pfam" id="PF06472">
    <property type="entry name" value="ABC_membrane_2"/>
    <property type="match status" value="1"/>
</dbReference>
<organism evidence="13 14">
    <name type="scientific">Acanthamoeba castellanii (strain ATCC 30010 / Neff)</name>
    <dbReference type="NCBI Taxonomy" id="1257118"/>
    <lineage>
        <taxon>Eukaryota</taxon>
        <taxon>Amoebozoa</taxon>
        <taxon>Discosea</taxon>
        <taxon>Longamoebia</taxon>
        <taxon>Centramoebida</taxon>
        <taxon>Acanthamoebidae</taxon>
        <taxon>Acanthamoeba</taxon>
    </lineage>
</organism>
<reference evidence="13 14" key="1">
    <citation type="journal article" date="2013" name="Genome Biol.">
        <title>Genome of Acanthamoeba castellanii highlights extensive lateral gene transfer and early evolution of tyrosine kinase signaling.</title>
        <authorList>
            <person name="Clarke M."/>
            <person name="Lohan A.J."/>
            <person name="Liu B."/>
            <person name="Lagkouvardos I."/>
            <person name="Roy S."/>
            <person name="Zafar N."/>
            <person name="Bertelli C."/>
            <person name="Schilde C."/>
            <person name="Kianianmomeni A."/>
            <person name="Burglin T.R."/>
            <person name="Frech C."/>
            <person name="Turcotte B."/>
            <person name="Kopec K.O."/>
            <person name="Synnott J.M."/>
            <person name="Choo C."/>
            <person name="Paponov I."/>
            <person name="Finkler A."/>
            <person name="Soon Heng Tan C."/>
            <person name="Hutchins A.P."/>
            <person name="Weinmeier T."/>
            <person name="Rattei T."/>
            <person name="Chu J.S."/>
            <person name="Gimenez G."/>
            <person name="Irimia M."/>
            <person name="Rigden D.J."/>
            <person name="Fitzpatrick D.A."/>
            <person name="Lorenzo-Morales J."/>
            <person name="Bateman A."/>
            <person name="Chiu C.H."/>
            <person name="Tang P."/>
            <person name="Hegemann P."/>
            <person name="Fromm H."/>
            <person name="Raoult D."/>
            <person name="Greub G."/>
            <person name="Miranda-Saavedra D."/>
            <person name="Chen N."/>
            <person name="Nash P."/>
            <person name="Ginger M.L."/>
            <person name="Horn M."/>
            <person name="Schaap P."/>
            <person name="Caler L."/>
            <person name="Loftus B."/>
        </authorList>
    </citation>
    <scope>NUCLEOTIDE SEQUENCE [LARGE SCALE GENOMIC DNA]</scope>
    <source>
        <strain evidence="13 14">Neff</strain>
    </source>
</reference>
<dbReference type="PROSITE" id="PS50893">
    <property type="entry name" value="ABC_TRANSPORTER_2"/>
    <property type="match status" value="1"/>
</dbReference>
<proteinExistence type="inferred from homology"/>
<keyword evidence="3" id="KW-0813">Transport</keyword>
<dbReference type="InterPro" id="IPR003593">
    <property type="entry name" value="AAA+_ATPase"/>
</dbReference>
<evidence type="ECO:0000256" key="3">
    <source>
        <dbReference type="ARBA" id="ARBA00022448"/>
    </source>
</evidence>
<dbReference type="PANTHER" id="PTHR11384:SF62">
    <property type="entry name" value="ATP-BINDING CASSETTE SUB-FAMILY D MEMBER 3"/>
    <property type="match status" value="1"/>
</dbReference>
<dbReference type="EMBL" id="KB007908">
    <property type="protein sequence ID" value="ELR21075.1"/>
    <property type="molecule type" value="Genomic_DNA"/>
</dbReference>
<dbReference type="InterPro" id="IPR011527">
    <property type="entry name" value="ABC1_TM_dom"/>
</dbReference>
<dbReference type="KEGG" id="acan:ACA1_282400"/>
<evidence type="ECO:0000256" key="9">
    <source>
        <dbReference type="SAM" id="MobiDB-lite"/>
    </source>
</evidence>
<dbReference type="PROSITE" id="PS50929">
    <property type="entry name" value="ABC_TM1F"/>
    <property type="match status" value="1"/>
</dbReference>
<dbReference type="PANTHER" id="PTHR11384">
    <property type="entry name" value="ATP-BINDING CASSETTE, SUB-FAMILY D MEMBER"/>
    <property type="match status" value="1"/>
</dbReference>
<dbReference type="OrthoDB" id="422637at2759"/>
<sequence length="690" mass="78226">MDLAPGVAAGFLQQLQKVQSGVMKRKMAAGGGLIALATAAYVGSNMMARKRGPGQTRPRSDSSSGLGMVDPAAQKRKGKTAVNREFFQQLSRFLPILIPGVWTREVATMLGVFVILMSRTWLDFWMIANNANILGAVVQRDFSRFLKYIIQFALMQFPTSLVNNLLKHFIDNLALYFRERLTLHLHQHYMKGFTYYAVSNLDNRIDNADQMLTQDIDRFASSLSTLYSNITKPIIDVILFYRNLVQQFGWGGPTTMILYFVLAGAVMTKLRAPFAWYASTQAKLEGEFRYCHSRLITNGEEIAFYNGGEREKGIIDSAFHRLVRIVSRYLRFRTVLGVIDSCVTKYSGTLVGYFIVTAPIFDPRRASRYVESLGGNPKQIMEDYTRYMRLLMVMVRAVGRLVSSGRELSHLAGYTSRVAELYNVLGDINSGTFVRTQTVREPQEGEERTVDHIDPITSRGELVEIGPSDTPIIRFEHVPIVTPNGDVLLRELNFEIKAGMNCLIAGPNGCGKSSLFRTLGDLWPLCGGRLTRPNKKHLFYIPQRPYLAIGTLRDQVVYPHTKKDLDRLGVKDSELLQLMDKVALSYLVKRFGGWDARADWWDVLSGGEKQRIAMARLFYHRPLFAVLDECTSAVSVDIEAAMYEYCKEIGCTLFTISHRKTLWRFHEYVLRFDGKGGYEFFHLDSSYEGL</sequence>
<evidence type="ECO:0000259" key="11">
    <source>
        <dbReference type="PROSITE" id="PS50893"/>
    </source>
</evidence>
<dbReference type="RefSeq" id="XP_004344818.1">
    <property type="nucleotide sequence ID" value="XM_004344768.1"/>
</dbReference>
<dbReference type="GO" id="GO:0042760">
    <property type="term" value="P:very long-chain fatty acid catabolic process"/>
    <property type="evidence" value="ECO:0007669"/>
    <property type="project" value="TreeGrafter"/>
</dbReference>
<dbReference type="GO" id="GO:0005778">
    <property type="term" value="C:peroxisomal membrane"/>
    <property type="evidence" value="ECO:0007669"/>
    <property type="project" value="UniProtKB-SubCell"/>
</dbReference>
<dbReference type="SMART" id="SM00382">
    <property type="entry name" value="AAA"/>
    <property type="match status" value="1"/>
</dbReference>
<evidence type="ECO:0000256" key="7">
    <source>
        <dbReference type="ARBA" id="ARBA00022989"/>
    </source>
</evidence>
<gene>
    <name evidence="13" type="ORF">ACA1_282400</name>
</gene>
<dbReference type="STRING" id="1257118.L8H7G4"/>
<feature type="region of interest" description="Disordered" evidence="9">
    <location>
        <begin position="48"/>
        <end position="77"/>
    </location>
</feature>
<keyword evidence="4 10" id="KW-0812">Transmembrane</keyword>
<comment type="subcellular location">
    <subcellularLocation>
        <location evidence="1">Peroxisome membrane</location>
        <topology evidence="1">Multi-pass membrane protein</topology>
    </subcellularLocation>
</comment>
<evidence type="ECO:0000256" key="4">
    <source>
        <dbReference type="ARBA" id="ARBA00022692"/>
    </source>
</evidence>
<keyword evidence="14" id="KW-1185">Reference proteome</keyword>
<dbReference type="InterPro" id="IPR027417">
    <property type="entry name" value="P-loop_NTPase"/>
</dbReference>
<evidence type="ECO:0000313" key="13">
    <source>
        <dbReference type="EMBL" id="ELR21075.1"/>
    </source>
</evidence>
<protein>
    <submittedName>
        <fullName evidence="13">ABC transporter, ATPbinding domain containing protein</fullName>
    </submittedName>
</protein>
<dbReference type="GO" id="GO:0140359">
    <property type="term" value="F:ABC-type transporter activity"/>
    <property type="evidence" value="ECO:0007669"/>
    <property type="project" value="InterPro"/>
</dbReference>
<dbReference type="FunFam" id="3.40.50.300:FF:000636">
    <property type="entry name" value="ATP-binding cassette sub-family D member 3"/>
    <property type="match status" value="1"/>
</dbReference>
<dbReference type="AlphaFoldDB" id="L8H7G4"/>
<dbReference type="GO" id="GO:0015910">
    <property type="term" value="P:long-chain fatty acid import into peroxisome"/>
    <property type="evidence" value="ECO:0007669"/>
    <property type="project" value="TreeGrafter"/>
</dbReference>
<dbReference type="CDD" id="cd03223">
    <property type="entry name" value="ABCD_peroxisomal_ALDP"/>
    <property type="match status" value="1"/>
</dbReference>
<feature type="domain" description="ABC transporter" evidence="11">
    <location>
        <begin position="473"/>
        <end position="690"/>
    </location>
</feature>
<dbReference type="Gene3D" id="3.40.50.300">
    <property type="entry name" value="P-loop containing nucleotide triphosphate hydrolases"/>
    <property type="match status" value="1"/>
</dbReference>
<evidence type="ECO:0000259" key="12">
    <source>
        <dbReference type="PROSITE" id="PS50929"/>
    </source>
</evidence>
<dbReference type="VEuPathDB" id="AmoebaDB:ACA1_282400"/>
<dbReference type="GO" id="GO:0005324">
    <property type="term" value="F:long-chain fatty acid transmembrane transporter activity"/>
    <property type="evidence" value="ECO:0007669"/>
    <property type="project" value="TreeGrafter"/>
</dbReference>
<feature type="domain" description="ABC transmembrane type-1" evidence="12">
    <location>
        <begin position="106"/>
        <end position="344"/>
    </location>
</feature>
<dbReference type="PROSITE" id="PS00211">
    <property type="entry name" value="ABC_TRANSPORTER_1"/>
    <property type="match status" value="1"/>
</dbReference>
<dbReference type="GO" id="GO:0016887">
    <property type="term" value="F:ATP hydrolysis activity"/>
    <property type="evidence" value="ECO:0007669"/>
    <property type="project" value="InterPro"/>
</dbReference>
<dbReference type="GeneID" id="14921951"/>
<dbReference type="InterPro" id="IPR036640">
    <property type="entry name" value="ABC1_TM_sf"/>
</dbReference>
<evidence type="ECO:0000256" key="6">
    <source>
        <dbReference type="ARBA" id="ARBA00022840"/>
    </source>
</evidence>
<dbReference type="Pfam" id="PF00005">
    <property type="entry name" value="ABC_tran"/>
    <property type="match status" value="1"/>
</dbReference>
<dbReference type="SUPFAM" id="SSF52540">
    <property type="entry name" value="P-loop containing nucleoside triphosphate hydrolases"/>
    <property type="match status" value="1"/>
</dbReference>
<name>L8H7G4_ACACF</name>